<dbReference type="InterPro" id="IPR014962">
    <property type="entry name" value="YolD"/>
</dbReference>
<evidence type="ECO:0000313" key="3">
    <source>
        <dbReference type="Proteomes" id="UP001596147"/>
    </source>
</evidence>
<feature type="coiled-coil region" evidence="1">
    <location>
        <begin position="23"/>
        <end position="55"/>
    </location>
</feature>
<evidence type="ECO:0000256" key="1">
    <source>
        <dbReference type="SAM" id="Coils"/>
    </source>
</evidence>
<protein>
    <submittedName>
        <fullName evidence="2">YolD-like family protein</fullName>
    </submittedName>
</protein>
<keyword evidence="1" id="KW-0175">Coiled coil</keyword>
<sequence>MIRDRGRIKWNSLMLPEHVKMLRSWAEEDLQEQAKQLDEQKLEILNERAEEAMKDCTQVIITYFNVAQYDQIKGRIISYNPLKQQLCLLDEEEQKQWINVETIDQIDMIDE</sequence>
<comment type="caution">
    <text evidence="2">The sequence shown here is derived from an EMBL/GenBank/DDBJ whole genome shotgun (WGS) entry which is preliminary data.</text>
</comment>
<dbReference type="EMBL" id="JBHSMC010000001">
    <property type="protein sequence ID" value="MFC5463211.1"/>
    <property type="molecule type" value="Genomic_DNA"/>
</dbReference>
<reference evidence="3" key="1">
    <citation type="journal article" date="2019" name="Int. J. Syst. Evol. Microbiol.">
        <title>The Global Catalogue of Microorganisms (GCM) 10K type strain sequencing project: providing services to taxonomists for standard genome sequencing and annotation.</title>
        <authorList>
            <consortium name="The Broad Institute Genomics Platform"/>
            <consortium name="The Broad Institute Genome Sequencing Center for Infectious Disease"/>
            <person name="Wu L."/>
            <person name="Ma J."/>
        </authorList>
    </citation>
    <scope>NUCLEOTIDE SEQUENCE [LARGE SCALE GENOMIC DNA]</scope>
    <source>
        <strain evidence="3">CGMCC 1.12237</strain>
    </source>
</reference>
<organism evidence="2 3">
    <name type="scientific">Lederbergia graminis</name>
    <dbReference type="NCBI Taxonomy" id="735518"/>
    <lineage>
        <taxon>Bacteria</taxon>
        <taxon>Bacillati</taxon>
        <taxon>Bacillota</taxon>
        <taxon>Bacilli</taxon>
        <taxon>Bacillales</taxon>
        <taxon>Bacillaceae</taxon>
        <taxon>Lederbergia</taxon>
    </lineage>
</organism>
<gene>
    <name evidence="2" type="ORF">ACFPM4_00440</name>
</gene>
<dbReference type="Proteomes" id="UP001596147">
    <property type="component" value="Unassembled WGS sequence"/>
</dbReference>
<name>A0ABW0LCX8_9BACI</name>
<dbReference type="RefSeq" id="WP_382346436.1">
    <property type="nucleotide sequence ID" value="NZ_JBHSMC010000001.1"/>
</dbReference>
<dbReference type="PANTHER" id="PTHR40051">
    <property type="entry name" value="IG HYPOTHETICAL 15966"/>
    <property type="match status" value="1"/>
</dbReference>
<keyword evidence="3" id="KW-1185">Reference proteome</keyword>
<proteinExistence type="predicted"/>
<dbReference type="Pfam" id="PF08863">
    <property type="entry name" value="YolD"/>
    <property type="match status" value="1"/>
</dbReference>
<accession>A0ABW0LCX8</accession>
<evidence type="ECO:0000313" key="2">
    <source>
        <dbReference type="EMBL" id="MFC5463211.1"/>
    </source>
</evidence>
<dbReference type="PANTHER" id="PTHR40051:SF1">
    <property type="entry name" value="YOLD-LIKE FAMILY PROTEIN"/>
    <property type="match status" value="1"/>
</dbReference>